<sequence>MKFIYLGISVLFICMVNIFSVSEPRNPETEVTGAPGELTCQKSGCHSGGNFKGVVSISGIPDTVEANKKYTITLLHKSNAVVAGFELTSLDPLNKKCGILTTGSGTSVATGKTFGRQYIRQSISKLLVNGEISWQFTWQAPASITGDSVAFYFASLCGDNTGNATKDNAITGVKKAFFRNVVSNNEVEKFNLQIFPNPTNQFITISDEKDYPIECSIYSVGGQLISTVHTKTNTKINLELLQTGSYSLFIQSKTNSVVKNIIKN</sequence>
<comment type="caution">
    <text evidence="2">The sequence shown here is derived from an EMBL/GenBank/DDBJ whole genome shotgun (WGS) entry which is preliminary data.</text>
</comment>
<reference evidence="2 3" key="1">
    <citation type="submission" date="2020-10" db="EMBL/GenBank/DDBJ databases">
        <title>Connecting structure to function with the recovery of over 1000 high-quality activated sludge metagenome-assembled genomes encoding full-length rRNA genes using long-read sequencing.</title>
        <authorList>
            <person name="Singleton C.M."/>
            <person name="Petriglieri F."/>
            <person name="Kristensen J.M."/>
            <person name="Kirkegaard R.H."/>
            <person name="Michaelsen T.Y."/>
            <person name="Andersen M.H."/>
            <person name="Karst S.M."/>
            <person name="Dueholm M.S."/>
            <person name="Nielsen P.H."/>
            <person name="Albertsen M."/>
        </authorList>
    </citation>
    <scope>NUCLEOTIDE SEQUENCE [LARGE SCALE GENOMIC DNA]</scope>
    <source>
        <strain evidence="2">Ribe_18-Q3-R11-54_BAT3C.373</strain>
    </source>
</reference>
<gene>
    <name evidence="2" type="ORF">IPO85_03715</name>
</gene>
<protein>
    <submittedName>
        <fullName evidence="2">T9SS type A sorting domain-containing protein</fullName>
    </submittedName>
</protein>
<proteinExistence type="predicted"/>
<evidence type="ECO:0000259" key="1">
    <source>
        <dbReference type="Pfam" id="PF18962"/>
    </source>
</evidence>
<dbReference type="NCBIfam" id="NF041895">
    <property type="entry name" value="choice_anch_V"/>
    <property type="match status" value="1"/>
</dbReference>
<dbReference type="AlphaFoldDB" id="A0A9D7XDJ5"/>
<accession>A0A9D7XDJ5</accession>
<name>A0A9D7XDJ5_9BACT</name>
<organism evidence="2 3">
    <name type="scientific">Candidatus Defluviibacterium haderslevense</name>
    <dbReference type="NCBI Taxonomy" id="2981993"/>
    <lineage>
        <taxon>Bacteria</taxon>
        <taxon>Pseudomonadati</taxon>
        <taxon>Bacteroidota</taxon>
        <taxon>Saprospiria</taxon>
        <taxon>Saprospirales</taxon>
        <taxon>Saprospiraceae</taxon>
        <taxon>Candidatus Defluviibacterium</taxon>
    </lineage>
</organism>
<evidence type="ECO:0000313" key="3">
    <source>
        <dbReference type="Proteomes" id="UP000808349"/>
    </source>
</evidence>
<dbReference type="EMBL" id="JADKFW010000004">
    <property type="protein sequence ID" value="MBK9716621.1"/>
    <property type="molecule type" value="Genomic_DNA"/>
</dbReference>
<dbReference type="Proteomes" id="UP000808349">
    <property type="component" value="Unassembled WGS sequence"/>
</dbReference>
<dbReference type="NCBIfam" id="TIGR04183">
    <property type="entry name" value="Por_Secre_tail"/>
    <property type="match status" value="1"/>
</dbReference>
<dbReference type="InterPro" id="IPR026444">
    <property type="entry name" value="Secre_tail"/>
</dbReference>
<evidence type="ECO:0000313" key="2">
    <source>
        <dbReference type="EMBL" id="MBK9716621.1"/>
    </source>
</evidence>
<dbReference type="Pfam" id="PF18962">
    <property type="entry name" value="Por_Secre_tail"/>
    <property type="match status" value="1"/>
</dbReference>
<feature type="domain" description="Secretion system C-terminal sorting" evidence="1">
    <location>
        <begin position="194"/>
        <end position="262"/>
    </location>
</feature>